<keyword evidence="10" id="KW-1185">Reference proteome</keyword>
<evidence type="ECO:0000256" key="1">
    <source>
        <dbReference type="ARBA" id="ARBA00004651"/>
    </source>
</evidence>
<keyword evidence="6 7" id="KW-0472">Membrane</keyword>
<dbReference type="PROSITE" id="PS50928">
    <property type="entry name" value="ABC_TM1"/>
    <property type="match status" value="1"/>
</dbReference>
<feature type="transmembrane region" description="Helical" evidence="7">
    <location>
        <begin position="230"/>
        <end position="247"/>
    </location>
</feature>
<dbReference type="Pfam" id="PF00528">
    <property type="entry name" value="BPD_transp_1"/>
    <property type="match status" value="1"/>
</dbReference>
<evidence type="ECO:0000256" key="6">
    <source>
        <dbReference type="ARBA" id="ARBA00023136"/>
    </source>
</evidence>
<evidence type="ECO:0000256" key="3">
    <source>
        <dbReference type="ARBA" id="ARBA00022475"/>
    </source>
</evidence>
<keyword evidence="2 7" id="KW-0813">Transport</keyword>
<evidence type="ECO:0000256" key="2">
    <source>
        <dbReference type="ARBA" id="ARBA00022448"/>
    </source>
</evidence>
<evidence type="ECO:0000313" key="9">
    <source>
        <dbReference type="EMBL" id="MBL4933152.1"/>
    </source>
</evidence>
<protein>
    <submittedName>
        <fullName evidence="9">Sugar ABC transporter permease</fullName>
    </submittedName>
</protein>
<feature type="transmembrane region" description="Helical" evidence="7">
    <location>
        <begin position="123"/>
        <end position="143"/>
    </location>
</feature>
<evidence type="ECO:0000256" key="4">
    <source>
        <dbReference type="ARBA" id="ARBA00022692"/>
    </source>
</evidence>
<accession>A0A937FIU5</accession>
<comment type="subcellular location">
    <subcellularLocation>
        <location evidence="1 7">Cell membrane</location>
        <topology evidence="1 7">Multi-pass membrane protein</topology>
    </subcellularLocation>
</comment>
<dbReference type="CDD" id="cd06261">
    <property type="entry name" value="TM_PBP2"/>
    <property type="match status" value="1"/>
</dbReference>
<comment type="similarity">
    <text evidence="7">Belongs to the binding-protein-dependent transport system permease family.</text>
</comment>
<dbReference type="GO" id="GO:0055085">
    <property type="term" value="P:transmembrane transport"/>
    <property type="evidence" value="ECO:0007669"/>
    <property type="project" value="InterPro"/>
</dbReference>
<keyword evidence="4 7" id="KW-0812">Transmembrane</keyword>
<dbReference type="PANTHER" id="PTHR30193">
    <property type="entry name" value="ABC TRANSPORTER PERMEASE PROTEIN"/>
    <property type="match status" value="1"/>
</dbReference>
<dbReference type="SUPFAM" id="SSF161098">
    <property type="entry name" value="MetI-like"/>
    <property type="match status" value="1"/>
</dbReference>
<proteinExistence type="inferred from homology"/>
<dbReference type="Proteomes" id="UP000623681">
    <property type="component" value="Unassembled WGS sequence"/>
</dbReference>
<dbReference type="EMBL" id="JAESWA010000023">
    <property type="protein sequence ID" value="MBL4933152.1"/>
    <property type="molecule type" value="Genomic_DNA"/>
</dbReference>
<name>A0A937FIU5_9CLOT</name>
<feature type="transmembrane region" description="Helical" evidence="7">
    <location>
        <begin position="172"/>
        <end position="196"/>
    </location>
</feature>
<evidence type="ECO:0000259" key="8">
    <source>
        <dbReference type="PROSITE" id="PS50928"/>
    </source>
</evidence>
<dbReference type="InterPro" id="IPR035906">
    <property type="entry name" value="MetI-like_sf"/>
</dbReference>
<dbReference type="RefSeq" id="WP_202768520.1">
    <property type="nucleotide sequence ID" value="NZ_JAESWA010000023.1"/>
</dbReference>
<keyword evidence="3" id="KW-1003">Cell membrane</keyword>
<sequence>MLQVKGKPKVNKINKKNKTNIFIKKNISGWLIMIPAIILFIFFVWEPLIENIRLSFYSARGITTVDFVGLQNYRDVFKDPAFIPAIKNTIAYTIWSLVLGFLVPIVMAILINEMVYAKGLFRIGTYFPNVVPGLATVMMWGFIFRPGETGILNIMLHQFGVEPQVWLNDPKLTIPLIVITMTWRSAGATALIYLACLQGINHELYEAAIIDGASIWNRIVHVTIPNMKNLGRTLLILQVVAVFQVLYEPMVMKNGGPNNASISIMELVYNLAFGKFDFPKAAAISVMMSIFLITVTVIYNKFVKAEDM</sequence>
<organism evidence="9 10">
    <name type="scientific">Clostridium paridis</name>
    <dbReference type="NCBI Taxonomy" id="2803863"/>
    <lineage>
        <taxon>Bacteria</taxon>
        <taxon>Bacillati</taxon>
        <taxon>Bacillota</taxon>
        <taxon>Clostridia</taxon>
        <taxon>Eubacteriales</taxon>
        <taxon>Clostridiaceae</taxon>
        <taxon>Clostridium</taxon>
    </lineage>
</organism>
<dbReference type="InterPro" id="IPR000515">
    <property type="entry name" value="MetI-like"/>
</dbReference>
<dbReference type="AlphaFoldDB" id="A0A937FIU5"/>
<dbReference type="GO" id="GO:0005886">
    <property type="term" value="C:plasma membrane"/>
    <property type="evidence" value="ECO:0007669"/>
    <property type="project" value="UniProtKB-SubCell"/>
</dbReference>
<feature type="transmembrane region" description="Helical" evidence="7">
    <location>
        <begin position="90"/>
        <end position="111"/>
    </location>
</feature>
<gene>
    <name evidence="9" type="ORF">JK634_15160</name>
</gene>
<evidence type="ECO:0000256" key="5">
    <source>
        <dbReference type="ARBA" id="ARBA00022989"/>
    </source>
</evidence>
<comment type="caution">
    <text evidence="9">The sequence shown here is derived from an EMBL/GenBank/DDBJ whole genome shotgun (WGS) entry which is preliminary data.</text>
</comment>
<evidence type="ECO:0000256" key="7">
    <source>
        <dbReference type="RuleBase" id="RU363032"/>
    </source>
</evidence>
<dbReference type="Gene3D" id="1.10.3720.10">
    <property type="entry name" value="MetI-like"/>
    <property type="match status" value="1"/>
</dbReference>
<feature type="transmembrane region" description="Helical" evidence="7">
    <location>
        <begin position="281"/>
        <end position="299"/>
    </location>
</feature>
<feature type="domain" description="ABC transmembrane type-1" evidence="8">
    <location>
        <begin position="86"/>
        <end position="299"/>
    </location>
</feature>
<dbReference type="InterPro" id="IPR051393">
    <property type="entry name" value="ABC_transporter_permease"/>
</dbReference>
<reference evidence="9" key="1">
    <citation type="submission" date="2021-01" db="EMBL/GenBank/DDBJ databases">
        <title>Genome public.</title>
        <authorList>
            <person name="Liu C."/>
            <person name="Sun Q."/>
        </authorList>
    </citation>
    <scope>NUCLEOTIDE SEQUENCE</scope>
    <source>
        <strain evidence="9">YIM B02565</strain>
    </source>
</reference>
<feature type="transmembrane region" description="Helical" evidence="7">
    <location>
        <begin position="21"/>
        <end position="45"/>
    </location>
</feature>
<evidence type="ECO:0000313" key="10">
    <source>
        <dbReference type="Proteomes" id="UP000623681"/>
    </source>
</evidence>
<keyword evidence="5 7" id="KW-1133">Transmembrane helix</keyword>
<dbReference type="PANTHER" id="PTHR30193:SF41">
    <property type="entry name" value="DIACETYLCHITOBIOSE UPTAKE SYSTEM PERMEASE PROTEIN NGCF"/>
    <property type="match status" value="1"/>
</dbReference>